<reference evidence="19" key="1">
    <citation type="journal article" date="2023" name="Science">
        <title>Genome structures resolve the early diversification of teleost fishes.</title>
        <authorList>
            <person name="Parey E."/>
            <person name="Louis A."/>
            <person name="Montfort J."/>
            <person name="Bouchez O."/>
            <person name="Roques C."/>
            <person name="Iampietro C."/>
            <person name="Lluch J."/>
            <person name="Castinel A."/>
            <person name="Donnadieu C."/>
            <person name="Desvignes T."/>
            <person name="Floi Bucao C."/>
            <person name="Jouanno E."/>
            <person name="Wen M."/>
            <person name="Mejri S."/>
            <person name="Dirks R."/>
            <person name="Jansen H."/>
            <person name="Henkel C."/>
            <person name="Chen W.J."/>
            <person name="Zahm M."/>
            <person name="Cabau C."/>
            <person name="Klopp C."/>
            <person name="Thompson A.W."/>
            <person name="Robinson-Rechavi M."/>
            <person name="Braasch I."/>
            <person name="Lecointre G."/>
            <person name="Bobe J."/>
            <person name="Postlethwait J.H."/>
            <person name="Berthelot C."/>
            <person name="Roest Crollius H."/>
            <person name="Guiguen Y."/>
        </authorList>
    </citation>
    <scope>NUCLEOTIDE SEQUENCE</scope>
    <source>
        <strain evidence="19">Concon-B</strain>
    </source>
</reference>
<evidence type="ECO:0000256" key="7">
    <source>
        <dbReference type="ARBA" id="ARBA00022837"/>
    </source>
</evidence>
<evidence type="ECO:0000256" key="16">
    <source>
        <dbReference type="RuleBase" id="RU003762"/>
    </source>
</evidence>
<accession>A0A9Q1I6L8</accession>
<dbReference type="InterPro" id="IPR002035">
    <property type="entry name" value="VWF_A"/>
</dbReference>
<dbReference type="Gene3D" id="3.40.50.410">
    <property type="entry name" value="von Willebrand factor, type A domain"/>
    <property type="match status" value="1"/>
</dbReference>
<feature type="repeat" description="FG-GAP" evidence="15">
    <location>
        <begin position="560"/>
        <end position="620"/>
    </location>
</feature>
<dbReference type="InterPro" id="IPR013519">
    <property type="entry name" value="Int_alpha_beta-p"/>
</dbReference>
<proteinExistence type="inferred from homology"/>
<feature type="repeat" description="FG-GAP" evidence="15">
    <location>
        <begin position="499"/>
        <end position="555"/>
    </location>
</feature>
<dbReference type="Proteomes" id="UP001152803">
    <property type="component" value="Unassembled WGS sequence"/>
</dbReference>
<dbReference type="InterPro" id="IPR000413">
    <property type="entry name" value="Integrin_alpha"/>
</dbReference>
<feature type="repeat" description="FG-GAP" evidence="15">
    <location>
        <begin position="438"/>
        <end position="498"/>
    </location>
</feature>
<dbReference type="SMART" id="SM00191">
    <property type="entry name" value="Int_alpha"/>
    <property type="match status" value="5"/>
</dbReference>
<gene>
    <name evidence="19" type="ORF">COCON_G00033990</name>
</gene>
<evidence type="ECO:0000256" key="12">
    <source>
        <dbReference type="ARBA" id="ARBA00023157"/>
    </source>
</evidence>
<dbReference type="GO" id="GO:0007160">
    <property type="term" value="P:cell-matrix adhesion"/>
    <property type="evidence" value="ECO:0007669"/>
    <property type="project" value="TreeGrafter"/>
</dbReference>
<keyword evidence="5 16" id="KW-0732">Signal</keyword>
<evidence type="ECO:0000313" key="20">
    <source>
        <dbReference type="Proteomes" id="UP001152803"/>
    </source>
</evidence>
<keyword evidence="12" id="KW-1015">Disulfide bond</keyword>
<dbReference type="SMART" id="SM00327">
    <property type="entry name" value="VWA"/>
    <property type="match status" value="1"/>
</dbReference>
<feature type="transmembrane region" description="Helical" evidence="16">
    <location>
        <begin position="1078"/>
        <end position="1100"/>
    </location>
</feature>
<evidence type="ECO:0000256" key="10">
    <source>
        <dbReference type="ARBA" id="ARBA00023037"/>
    </source>
</evidence>
<dbReference type="InterPro" id="IPR048633">
    <property type="entry name" value="ITGAX-like_Ig_3"/>
</dbReference>
<keyword evidence="14" id="KW-0325">Glycoprotein</keyword>
<evidence type="ECO:0000256" key="1">
    <source>
        <dbReference type="ARBA" id="ARBA00004479"/>
    </source>
</evidence>
<evidence type="ECO:0000256" key="17">
    <source>
        <dbReference type="SAM" id="MobiDB-lite"/>
    </source>
</evidence>
<keyword evidence="13 16" id="KW-0675">Receptor</keyword>
<dbReference type="Pfam" id="PF01839">
    <property type="entry name" value="FG-GAP"/>
    <property type="match status" value="1"/>
</dbReference>
<dbReference type="InterPro" id="IPR013517">
    <property type="entry name" value="FG-GAP"/>
</dbReference>
<name>A0A9Q1I6L8_CONCO</name>
<evidence type="ECO:0000313" key="19">
    <source>
        <dbReference type="EMBL" id="KAJ8284549.1"/>
    </source>
</evidence>
<keyword evidence="10 16" id="KW-0401">Integrin</keyword>
<dbReference type="InterPro" id="IPR036465">
    <property type="entry name" value="vWFA_dom_sf"/>
</dbReference>
<keyword evidence="3 16" id="KW-0812">Transmembrane</keyword>
<organism evidence="19 20">
    <name type="scientific">Conger conger</name>
    <name type="common">Conger eel</name>
    <name type="synonym">Muraena conger</name>
    <dbReference type="NCBI Taxonomy" id="82655"/>
    <lineage>
        <taxon>Eukaryota</taxon>
        <taxon>Metazoa</taxon>
        <taxon>Chordata</taxon>
        <taxon>Craniata</taxon>
        <taxon>Vertebrata</taxon>
        <taxon>Euteleostomi</taxon>
        <taxon>Actinopterygii</taxon>
        <taxon>Neopterygii</taxon>
        <taxon>Teleostei</taxon>
        <taxon>Anguilliformes</taxon>
        <taxon>Congridae</taxon>
        <taxon>Conger</taxon>
    </lineage>
</organism>
<dbReference type="PANTHER" id="PTHR23220:SF84">
    <property type="entry name" value="INTEGRIN ALPHA-L"/>
    <property type="match status" value="1"/>
</dbReference>
<keyword evidence="9 16" id="KW-1133">Transmembrane helix</keyword>
<dbReference type="InterPro" id="IPR013649">
    <property type="entry name" value="Integrin_alpha_Ig-like_1"/>
</dbReference>
<dbReference type="AlphaFoldDB" id="A0A9Q1I6L8"/>
<evidence type="ECO:0000256" key="8">
    <source>
        <dbReference type="ARBA" id="ARBA00022889"/>
    </source>
</evidence>
<dbReference type="Pfam" id="PF08441">
    <property type="entry name" value="Integrin_A_Ig_1"/>
    <property type="match status" value="1"/>
</dbReference>
<dbReference type="PROSITE" id="PS50234">
    <property type="entry name" value="VWFA"/>
    <property type="match status" value="1"/>
</dbReference>
<evidence type="ECO:0000256" key="3">
    <source>
        <dbReference type="ARBA" id="ARBA00022692"/>
    </source>
</evidence>
<evidence type="ECO:0000259" key="18">
    <source>
        <dbReference type="PROSITE" id="PS50234"/>
    </source>
</evidence>
<dbReference type="PRINTS" id="PR00453">
    <property type="entry name" value="VWFADOMAIN"/>
</dbReference>
<sequence length="1157" mass="129755">MSPLPLISLSISLAAIVSLSVTFTIDDINTKNFTGDTEETGYFGYKALQYMHGKEKWVIASAPMFGNGSGTIYKCSPKKTHCEHFQMEEISSIKSAGLALDISSTSPAEITTCSPSVIHECDSNSYLNGICYHFSEFKYVDNIRPAFQECTKRKVDLVFLFDGSESLKAVDFKKTKVFINDIMKTYSNTSIQFAAMQFSKFSRTVFTFKDYRANKASYLLEKEQHMKDITSTYTAIENVLNSIINNTTAGAIPDAIKVLVIITDGNPSFKDKTNVVKKMNDRHIIRYVIGVGGVSMETLKTLSSNPKDSNTFPIQNYNGLGNIFASLQEQIYNIEGTQNVLGRKFKHEMSQSGFSAVYLKDTLILGSVGSYNWRGSLIEVATGSHNEIVDPEMEEDSYMGYSVAVGKKANKALYFSGAPRFQHMGQVVLFHKANGNWVVKQKKYGSQIGEYFGGELCAVDIDSDDETDFILVGAPLYYESQREGRMFVYQLTRELMMLEKEYVTVPTQGRFASSIASLEDLNGDGLRDVAVGAPLEGDQKGAVYIYLGDRLEGIRIESCQRIPAQKVSPGLRFFGQSIDGRMDLGEDGLTDIIVGAFNKVVLFRSRPVVNVSAQLYFNELRISTDRFICQEKENIFSVGTLTVCFVVKNALNTAGPIDIGLTVSYQLNLDSVRQKSRAFLEASDKGSRKIHSTLDLKLGETCRNYSIYMPDCVKDTVSPMTIKLNFSQSDSPQHIYSTILNIDSKTVTLMEVPFQRNCKRNEECVSQLELDVNFTTSTLLVVDQDYFNVTGKLYNHGDDSYNTSITFQYPPGLSFSKMKVREPSRRTIISCSGRDDILQTFCTVSRPVYPSKTYAFFYSSFLISNQYDWRDSMEMTVIADSDNGKSASRRISLPVQFAVDLAVKGHDEDSVTYLNFTLEDKEPKTVKHFFQVKNLGFKCVPVTVTFTFPTQLEYNFIMEDYMISVSKNRTRCGNISDIKTQDKGHCKIECDIFPLKQHSSVLFTLSWKVSFHNKELIPRKPFSFESLEVQFSSWVKLSYEENRYIQTASTSGDQANPTKFHKAKIDSRVELIIPPNKALISGIGAGGGFLVLAIIFVILWRLGLFKRKRPPTLLPNDVNEVNCDHMDLITSDDETENLKNDAEQDSSCGMKAGGSDT</sequence>
<dbReference type="SUPFAM" id="SSF69318">
    <property type="entry name" value="Integrin alpha N-terminal domain"/>
    <property type="match status" value="1"/>
</dbReference>
<dbReference type="SUPFAM" id="SSF69179">
    <property type="entry name" value="Integrin domains"/>
    <property type="match status" value="2"/>
</dbReference>
<keyword evidence="8 16" id="KW-0130">Cell adhesion</keyword>
<dbReference type="GO" id="GO:0009897">
    <property type="term" value="C:external side of plasma membrane"/>
    <property type="evidence" value="ECO:0007669"/>
    <property type="project" value="TreeGrafter"/>
</dbReference>
<keyword evidence="6" id="KW-0677">Repeat</keyword>
<dbReference type="SUPFAM" id="SSF53300">
    <property type="entry name" value="vWA-like"/>
    <property type="match status" value="1"/>
</dbReference>
<dbReference type="Gene3D" id="2.130.10.130">
    <property type="entry name" value="Integrin alpha, N-terminal"/>
    <property type="match status" value="1"/>
</dbReference>
<dbReference type="Pfam" id="PF00092">
    <property type="entry name" value="VWA"/>
    <property type="match status" value="1"/>
</dbReference>
<keyword evidence="7" id="KW-0106">Calcium</keyword>
<evidence type="ECO:0000256" key="6">
    <source>
        <dbReference type="ARBA" id="ARBA00022737"/>
    </source>
</evidence>
<evidence type="ECO:0000256" key="15">
    <source>
        <dbReference type="PROSITE-ProRule" id="PRU00803"/>
    </source>
</evidence>
<dbReference type="Gene3D" id="2.60.40.1460">
    <property type="entry name" value="Integrin domains. Chain A, domain 2"/>
    <property type="match status" value="1"/>
</dbReference>
<feature type="domain" description="VWFA" evidence="18">
    <location>
        <begin position="156"/>
        <end position="327"/>
    </location>
</feature>
<protein>
    <recommendedName>
        <fullName evidence="18">VWFA domain-containing protein</fullName>
    </recommendedName>
</protein>
<keyword evidence="11 16" id="KW-0472">Membrane</keyword>
<evidence type="ECO:0000256" key="13">
    <source>
        <dbReference type="ARBA" id="ARBA00023170"/>
    </source>
</evidence>
<dbReference type="GO" id="GO:0007229">
    <property type="term" value="P:integrin-mediated signaling pathway"/>
    <property type="evidence" value="ECO:0007669"/>
    <property type="project" value="UniProtKB-KW"/>
</dbReference>
<feature type="signal peptide" evidence="16">
    <location>
        <begin position="1"/>
        <end position="22"/>
    </location>
</feature>
<feature type="chain" id="PRO_5040535587" description="VWFA domain-containing protein" evidence="16">
    <location>
        <begin position="23"/>
        <end position="1157"/>
    </location>
</feature>
<comment type="subcellular location">
    <subcellularLocation>
        <location evidence="1 16">Membrane</location>
        <topology evidence="1 16">Single-pass type I membrane protein</topology>
    </subcellularLocation>
</comment>
<dbReference type="PANTHER" id="PTHR23220">
    <property type="entry name" value="INTEGRIN ALPHA"/>
    <property type="match status" value="1"/>
</dbReference>
<dbReference type="Pfam" id="PF21520">
    <property type="entry name" value="ITGAX-like_Ig_3"/>
    <property type="match status" value="1"/>
</dbReference>
<evidence type="ECO:0000256" key="4">
    <source>
        <dbReference type="ARBA" id="ARBA00022723"/>
    </source>
</evidence>
<evidence type="ECO:0000256" key="14">
    <source>
        <dbReference type="ARBA" id="ARBA00023180"/>
    </source>
</evidence>
<evidence type="ECO:0000256" key="11">
    <source>
        <dbReference type="ARBA" id="ARBA00023136"/>
    </source>
</evidence>
<dbReference type="GO" id="GO:0098609">
    <property type="term" value="P:cell-cell adhesion"/>
    <property type="evidence" value="ECO:0007669"/>
    <property type="project" value="TreeGrafter"/>
</dbReference>
<comment type="similarity">
    <text evidence="2 16">Belongs to the integrin alpha chain family.</text>
</comment>
<dbReference type="GO" id="GO:0008305">
    <property type="term" value="C:integrin complex"/>
    <property type="evidence" value="ECO:0007669"/>
    <property type="project" value="InterPro"/>
</dbReference>
<dbReference type="PRINTS" id="PR01185">
    <property type="entry name" value="INTEGRINA"/>
</dbReference>
<dbReference type="Gene3D" id="1.20.5.930">
    <property type="entry name" value="Bicelle-embedded integrin alpha(iib) transmembrane segment"/>
    <property type="match status" value="1"/>
</dbReference>
<dbReference type="GO" id="GO:0033627">
    <property type="term" value="P:cell adhesion mediated by integrin"/>
    <property type="evidence" value="ECO:0007669"/>
    <property type="project" value="TreeGrafter"/>
</dbReference>
<dbReference type="EMBL" id="JAFJMO010000002">
    <property type="protein sequence ID" value="KAJ8284549.1"/>
    <property type="molecule type" value="Genomic_DNA"/>
</dbReference>
<dbReference type="Pfam" id="PF20805">
    <property type="entry name" value="Integrin_A_Ig_2"/>
    <property type="match status" value="1"/>
</dbReference>
<comment type="caution">
    <text evidence="19">The sequence shown here is derived from an EMBL/GenBank/DDBJ whole genome shotgun (WGS) entry which is preliminary data.</text>
</comment>
<keyword evidence="20" id="KW-1185">Reference proteome</keyword>
<dbReference type="PROSITE" id="PS51470">
    <property type="entry name" value="FG_GAP"/>
    <property type="match status" value="3"/>
</dbReference>
<dbReference type="InterPro" id="IPR032695">
    <property type="entry name" value="Integrin_dom_sf"/>
</dbReference>
<evidence type="ECO:0000256" key="2">
    <source>
        <dbReference type="ARBA" id="ARBA00008054"/>
    </source>
</evidence>
<dbReference type="Gene3D" id="2.60.40.1510">
    <property type="entry name" value="ntegrin, alpha v. Chain A, domain 3"/>
    <property type="match status" value="1"/>
</dbReference>
<dbReference type="GO" id="GO:0046872">
    <property type="term" value="F:metal ion binding"/>
    <property type="evidence" value="ECO:0007669"/>
    <property type="project" value="UniProtKB-KW"/>
</dbReference>
<evidence type="ECO:0000256" key="9">
    <source>
        <dbReference type="ARBA" id="ARBA00022989"/>
    </source>
</evidence>
<feature type="region of interest" description="Disordered" evidence="17">
    <location>
        <begin position="1132"/>
        <end position="1157"/>
    </location>
</feature>
<dbReference type="InterPro" id="IPR028994">
    <property type="entry name" value="Integrin_alpha_N"/>
</dbReference>
<dbReference type="OrthoDB" id="5317514at2759"/>
<evidence type="ECO:0000256" key="5">
    <source>
        <dbReference type="ARBA" id="ARBA00022729"/>
    </source>
</evidence>
<dbReference type="InterPro" id="IPR048285">
    <property type="entry name" value="Integrin_alpha_Ig-like_2"/>
</dbReference>
<dbReference type="Gene3D" id="2.60.40.1530">
    <property type="entry name" value="ntegrin, alpha v. Chain A, domain 4"/>
    <property type="match status" value="1"/>
</dbReference>
<dbReference type="GO" id="GO:0005178">
    <property type="term" value="F:integrin binding"/>
    <property type="evidence" value="ECO:0007669"/>
    <property type="project" value="TreeGrafter"/>
</dbReference>
<keyword evidence="4" id="KW-0479">Metal-binding</keyword>